<name>A0ACC0IZ15_9ERIC</name>
<dbReference type="EMBL" id="CM045758">
    <property type="protein sequence ID" value="KAI8030383.1"/>
    <property type="molecule type" value="Genomic_DNA"/>
</dbReference>
<organism evidence="1 2">
    <name type="scientific">Camellia lanceoleosa</name>
    <dbReference type="NCBI Taxonomy" id="1840588"/>
    <lineage>
        <taxon>Eukaryota</taxon>
        <taxon>Viridiplantae</taxon>
        <taxon>Streptophyta</taxon>
        <taxon>Embryophyta</taxon>
        <taxon>Tracheophyta</taxon>
        <taxon>Spermatophyta</taxon>
        <taxon>Magnoliopsida</taxon>
        <taxon>eudicotyledons</taxon>
        <taxon>Gunneridae</taxon>
        <taxon>Pentapetalae</taxon>
        <taxon>asterids</taxon>
        <taxon>Ericales</taxon>
        <taxon>Theaceae</taxon>
        <taxon>Camellia</taxon>
    </lineage>
</organism>
<sequence length="140" mass="16033">MDSLPNPFKGTLKRHWKRRQYGRLDSTTSNRKKIKITRFGGRRPRRIWRIKTVPKFQLKIASPSKLWKKLKNAYINMMLSLAGRVSSMSGEDVFCSGNRISVASRVPVACSQDEFENRLVIEIFKSLMVSKELGTTASIA</sequence>
<comment type="caution">
    <text evidence="1">The sequence shown here is derived from an EMBL/GenBank/DDBJ whole genome shotgun (WGS) entry which is preliminary data.</text>
</comment>
<evidence type="ECO:0000313" key="1">
    <source>
        <dbReference type="EMBL" id="KAI8030383.1"/>
    </source>
</evidence>
<dbReference type="Proteomes" id="UP001060215">
    <property type="component" value="Chromosome 1"/>
</dbReference>
<protein>
    <submittedName>
        <fullName evidence="1">Uncharacterized protein</fullName>
    </submittedName>
</protein>
<evidence type="ECO:0000313" key="2">
    <source>
        <dbReference type="Proteomes" id="UP001060215"/>
    </source>
</evidence>
<gene>
    <name evidence="1" type="ORF">LOK49_LG01G03483</name>
</gene>
<reference evidence="1 2" key="1">
    <citation type="journal article" date="2022" name="Plant J.">
        <title>Chromosome-level genome of Camellia lanceoleosa provides a valuable resource for understanding genome evolution and self-incompatibility.</title>
        <authorList>
            <person name="Gong W."/>
            <person name="Xiao S."/>
            <person name="Wang L."/>
            <person name="Liao Z."/>
            <person name="Chang Y."/>
            <person name="Mo W."/>
            <person name="Hu G."/>
            <person name="Li W."/>
            <person name="Zhao G."/>
            <person name="Zhu H."/>
            <person name="Hu X."/>
            <person name="Ji K."/>
            <person name="Xiang X."/>
            <person name="Song Q."/>
            <person name="Yuan D."/>
            <person name="Jin S."/>
            <person name="Zhang L."/>
        </authorList>
    </citation>
    <scope>NUCLEOTIDE SEQUENCE [LARGE SCALE GENOMIC DNA]</scope>
    <source>
        <strain evidence="1">SQ_2022a</strain>
    </source>
</reference>
<accession>A0ACC0IZ15</accession>
<keyword evidence="2" id="KW-1185">Reference proteome</keyword>
<proteinExistence type="predicted"/>